<evidence type="ECO:0000256" key="2">
    <source>
        <dbReference type="ARBA" id="ARBA00005336"/>
    </source>
</evidence>
<dbReference type="InterPro" id="IPR050226">
    <property type="entry name" value="NagZ_Beta-hexosaminidase"/>
</dbReference>
<dbReference type="SUPFAM" id="SSF52279">
    <property type="entry name" value="Beta-D-glucan exohydrolase, C-terminal domain"/>
    <property type="match status" value="1"/>
</dbReference>
<gene>
    <name evidence="8" type="ORF">DGD08_06570</name>
</gene>
<protein>
    <recommendedName>
        <fullName evidence="3">beta-N-acetylhexosaminidase</fullName>
        <ecNumber evidence="3">3.2.1.52</ecNumber>
    </recommendedName>
</protein>
<dbReference type="InterPro" id="IPR036881">
    <property type="entry name" value="Glyco_hydro_3_C_sf"/>
</dbReference>
<dbReference type="GO" id="GO:0005975">
    <property type="term" value="P:carbohydrate metabolic process"/>
    <property type="evidence" value="ECO:0007669"/>
    <property type="project" value="InterPro"/>
</dbReference>
<evidence type="ECO:0000256" key="5">
    <source>
        <dbReference type="ARBA" id="ARBA00023295"/>
    </source>
</evidence>
<dbReference type="GO" id="GO:0004563">
    <property type="term" value="F:beta-N-acetylhexosaminidase activity"/>
    <property type="evidence" value="ECO:0007669"/>
    <property type="project" value="UniProtKB-EC"/>
</dbReference>
<dbReference type="OMA" id="MSAYHSY"/>
<dbReference type="InterPro" id="IPR036962">
    <property type="entry name" value="Glyco_hydro_3_N_sf"/>
</dbReference>
<dbReference type="PANTHER" id="PTHR30480">
    <property type="entry name" value="BETA-HEXOSAMINIDASE-RELATED"/>
    <property type="match status" value="1"/>
</dbReference>
<feature type="domain" description="Glycoside hydrolase family 3 N-terminal" evidence="7">
    <location>
        <begin position="92"/>
        <end position="420"/>
    </location>
</feature>
<evidence type="ECO:0000313" key="8">
    <source>
        <dbReference type="EMBL" id="HCT56862.1"/>
    </source>
</evidence>
<dbReference type="Proteomes" id="UP000264071">
    <property type="component" value="Unassembled WGS sequence"/>
</dbReference>
<organism evidence="8 9">
    <name type="scientific">Gemmatimonas aurantiaca</name>
    <dbReference type="NCBI Taxonomy" id="173480"/>
    <lineage>
        <taxon>Bacteria</taxon>
        <taxon>Pseudomonadati</taxon>
        <taxon>Gemmatimonadota</taxon>
        <taxon>Gemmatimonadia</taxon>
        <taxon>Gemmatimonadales</taxon>
        <taxon>Gemmatimonadaceae</taxon>
        <taxon>Gemmatimonas</taxon>
    </lineage>
</organism>
<evidence type="ECO:0000256" key="6">
    <source>
        <dbReference type="SAM" id="MobiDB-lite"/>
    </source>
</evidence>
<dbReference type="InterPro" id="IPR001764">
    <property type="entry name" value="Glyco_hydro_3_N"/>
</dbReference>
<dbReference type="InterPro" id="IPR019800">
    <property type="entry name" value="Glyco_hydro_3_AS"/>
</dbReference>
<name>A0A3D4V808_9BACT</name>
<comment type="similarity">
    <text evidence="2">Belongs to the glycosyl hydrolase 3 family.</text>
</comment>
<keyword evidence="5" id="KW-0326">Glycosidase</keyword>
<dbReference type="PRINTS" id="PR00133">
    <property type="entry name" value="GLHYDRLASE3"/>
</dbReference>
<proteinExistence type="inferred from homology"/>
<dbReference type="EC" id="3.2.1.52" evidence="3"/>
<feature type="region of interest" description="Disordered" evidence="6">
    <location>
        <begin position="38"/>
        <end position="76"/>
    </location>
</feature>
<dbReference type="EMBL" id="DPIY01000006">
    <property type="protein sequence ID" value="HCT56862.1"/>
    <property type="molecule type" value="Genomic_DNA"/>
</dbReference>
<dbReference type="InterPro" id="IPR017853">
    <property type="entry name" value="GH"/>
</dbReference>
<dbReference type="GO" id="GO:0009254">
    <property type="term" value="P:peptidoglycan turnover"/>
    <property type="evidence" value="ECO:0007669"/>
    <property type="project" value="TreeGrafter"/>
</dbReference>
<evidence type="ECO:0000256" key="4">
    <source>
        <dbReference type="ARBA" id="ARBA00022801"/>
    </source>
</evidence>
<reference evidence="8 9" key="1">
    <citation type="journal article" date="2018" name="Nat. Biotechnol.">
        <title>A standardized bacterial taxonomy based on genome phylogeny substantially revises the tree of life.</title>
        <authorList>
            <person name="Parks D.H."/>
            <person name="Chuvochina M."/>
            <person name="Waite D.W."/>
            <person name="Rinke C."/>
            <person name="Skarshewski A."/>
            <person name="Chaumeil P.A."/>
            <person name="Hugenholtz P."/>
        </authorList>
    </citation>
    <scope>NUCLEOTIDE SEQUENCE [LARGE SCALE GENOMIC DNA]</scope>
    <source>
        <strain evidence="8">UBA8844</strain>
    </source>
</reference>
<dbReference type="Pfam" id="PF00933">
    <property type="entry name" value="Glyco_hydro_3"/>
    <property type="match status" value="1"/>
</dbReference>
<accession>A0A3D4V808</accession>
<keyword evidence="4" id="KW-0378">Hydrolase</keyword>
<evidence type="ECO:0000256" key="1">
    <source>
        <dbReference type="ARBA" id="ARBA00001231"/>
    </source>
</evidence>
<dbReference type="SUPFAM" id="SSF51445">
    <property type="entry name" value="(Trans)glycosidases"/>
    <property type="match status" value="1"/>
</dbReference>
<dbReference type="PANTHER" id="PTHR30480:SF13">
    <property type="entry name" value="BETA-HEXOSAMINIDASE"/>
    <property type="match status" value="1"/>
</dbReference>
<dbReference type="Gene3D" id="3.40.50.1700">
    <property type="entry name" value="Glycoside hydrolase family 3 C-terminal domain"/>
    <property type="match status" value="1"/>
</dbReference>
<evidence type="ECO:0000259" key="7">
    <source>
        <dbReference type="Pfam" id="PF00933"/>
    </source>
</evidence>
<dbReference type="PROSITE" id="PS00775">
    <property type="entry name" value="GLYCOSYL_HYDROL_F3"/>
    <property type="match status" value="1"/>
</dbReference>
<dbReference type="AlphaFoldDB" id="A0A3D4V808"/>
<comment type="catalytic activity">
    <reaction evidence="1">
        <text>Hydrolysis of terminal non-reducing N-acetyl-D-hexosamine residues in N-acetyl-beta-D-hexosaminides.</text>
        <dbReference type="EC" id="3.2.1.52"/>
    </reaction>
</comment>
<comment type="caution">
    <text evidence="8">The sequence shown here is derived from an EMBL/GenBank/DDBJ whole genome shotgun (WGS) entry which is preliminary data.</text>
</comment>
<sequence>MSNSSQDILMPRRWPLSVSALLFVGQVAGCATYSASSGGATPTASSAPSGGVSASSPSIVTPTPPMSVARPTAASQREDARWADSVLATLSVRQKAAQLVWVWALGDYTPVDAPAYVSIERQVRELELGGIIISVGGPADIALKVNALQRSAKLPLLVGADLETGAAFRARGGWFLPNAIELGGATSFPYQMGIGATRDTMLAYEMGRVTAVEGRAMGIHMAFAPVLDVNNNPKNPVISGRSFGEDPALVSRMGAALVRGIQENGMLATGKHFPGHGDTDQNSHLELSRVNVSRARLDSVELRPFQAAIDAGVRGIMTFHGDLPALDTTHTAATLSRAVMTDLLKRQMRFNGLLITDALDMNGVLGNLTMQEATLRALEAGNDVLLMPTDARASIQAMVDAVASGRVSEARLDESVRKLLMAKHEFGLHRERLVSVEGVRDRVGTLANLKPAGEAAAKAITLVRDSLSLVPFRMARTARVVSITVSSRVDISAGRGIDAELRAQYPQLLSLTLTPEVVAEATAGAAAGNAGGYRVSPDPTILPASVENALAIARGADMVIVSSYIGAATNTANMKPTAGLPELLNGLKAANTRVALVSFNNPYLAQGLPLTDVHLIAWSPWTMSQRAAGRALLGKAPITGQLPITIPGVANFGAGLRR</sequence>
<evidence type="ECO:0000256" key="3">
    <source>
        <dbReference type="ARBA" id="ARBA00012663"/>
    </source>
</evidence>
<feature type="compositionally biased region" description="Low complexity" evidence="6">
    <location>
        <begin position="38"/>
        <end position="58"/>
    </location>
</feature>
<dbReference type="Gene3D" id="3.20.20.300">
    <property type="entry name" value="Glycoside hydrolase, family 3, N-terminal domain"/>
    <property type="match status" value="1"/>
</dbReference>
<evidence type="ECO:0000313" key="9">
    <source>
        <dbReference type="Proteomes" id="UP000264071"/>
    </source>
</evidence>